<dbReference type="Proteomes" id="UP001648503">
    <property type="component" value="Unassembled WGS sequence"/>
</dbReference>
<sequence length="546" mass="61098">MEITRNNSSHHHELSCINTALPNQIKPTSPRSPEWLAQDDTLDLYRYPIDTNAVYQHWLKRVYHPQHKLISNPRPRYSISLLPLSSPNALKPPVARSTRSPSPILITTECLNLTRTMSAPHSTYRSPKSYRGQCHPSLVDSRGDMERKVSFQIPRTADAYHQKSADLSPGGLDMRLEVISHSIVPHLVQRNPDTEIANLSSTQHEQPNLLRIPEYHNSMGHASTHMSSVACTTSMISSRCSSASKSRASQIQTERSIHDFERVPHNPSLMMLKGSPEEFPQDKGSRASSSRSSGRYTHIVPTLGEVYGSPIHTHCAISNTAIANPGTINKVESDVYTRKPLDDAYSCQNRPSSYIPSCLVKVQTARTHLDRFRIEQIALRRLRHVIENKQADSSHLEVIHLLEQSSIPESLIQKFFGPSFRTLHSLRVLLLQSIDSTHRQRLHTHEYHIAIDEATATEESTVSHQRKGLAYSMKTPSGLISTLSPSDGVSVCSTQGSAPSSFSLQRSNPCQMLQTPIEVLAVLAQVDTVLASETTDKRARDSRRQH</sequence>
<gene>
    <name evidence="2" type="ORF">BASA50_001975</name>
</gene>
<evidence type="ECO:0000313" key="2">
    <source>
        <dbReference type="EMBL" id="KAH6600970.1"/>
    </source>
</evidence>
<reference evidence="2 3" key="1">
    <citation type="submission" date="2021-02" db="EMBL/GenBank/DDBJ databases">
        <title>Variation within the Batrachochytrium salamandrivorans European outbreak.</title>
        <authorList>
            <person name="Kelly M."/>
            <person name="Pasmans F."/>
            <person name="Shea T.P."/>
            <person name="Munoz J.F."/>
            <person name="Carranza S."/>
            <person name="Cuomo C.A."/>
            <person name="Martel A."/>
        </authorList>
    </citation>
    <scope>NUCLEOTIDE SEQUENCE [LARGE SCALE GENOMIC DNA]</scope>
    <source>
        <strain evidence="2 3">AMFP18/2</strain>
    </source>
</reference>
<proteinExistence type="predicted"/>
<accession>A0ABQ8FMR1</accession>
<evidence type="ECO:0000313" key="3">
    <source>
        <dbReference type="Proteomes" id="UP001648503"/>
    </source>
</evidence>
<evidence type="ECO:0000256" key="1">
    <source>
        <dbReference type="SAM" id="MobiDB-lite"/>
    </source>
</evidence>
<keyword evidence="3" id="KW-1185">Reference proteome</keyword>
<dbReference type="EMBL" id="JAFCIX010000024">
    <property type="protein sequence ID" value="KAH6600970.1"/>
    <property type="molecule type" value="Genomic_DNA"/>
</dbReference>
<protein>
    <submittedName>
        <fullName evidence="2">Uncharacterized protein</fullName>
    </submittedName>
</protein>
<name>A0ABQ8FMR1_9FUNG</name>
<feature type="compositionally biased region" description="Low complexity" evidence="1">
    <location>
        <begin position="286"/>
        <end position="295"/>
    </location>
</feature>
<comment type="caution">
    <text evidence="2">The sequence shown here is derived from an EMBL/GenBank/DDBJ whole genome shotgun (WGS) entry which is preliminary data.</text>
</comment>
<organism evidence="2 3">
    <name type="scientific">Batrachochytrium salamandrivorans</name>
    <dbReference type="NCBI Taxonomy" id="1357716"/>
    <lineage>
        <taxon>Eukaryota</taxon>
        <taxon>Fungi</taxon>
        <taxon>Fungi incertae sedis</taxon>
        <taxon>Chytridiomycota</taxon>
        <taxon>Chytridiomycota incertae sedis</taxon>
        <taxon>Chytridiomycetes</taxon>
        <taxon>Rhizophydiales</taxon>
        <taxon>Rhizophydiales incertae sedis</taxon>
        <taxon>Batrachochytrium</taxon>
    </lineage>
</organism>
<feature type="region of interest" description="Disordered" evidence="1">
    <location>
        <begin position="272"/>
        <end position="295"/>
    </location>
</feature>